<dbReference type="OrthoDB" id="1934598at2759"/>
<evidence type="ECO:0000313" key="1">
    <source>
        <dbReference type="EMBL" id="EIE23408.1"/>
    </source>
</evidence>
<proteinExistence type="predicted"/>
<sequence length="133" mass="14390">MAFNGFASAQPSANANLNFNIDVNKAAGDIASAISGQGNADRGGFVKNLSNACFYSLGQRYNCMVFNLGQEYQWTDQQGIVLYGSGVYQGITYGIWGFTSGTFDNQGDGGYINWAFFGNFDRSGNHVVFKPMS</sequence>
<evidence type="ECO:0000313" key="2">
    <source>
        <dbReference type="Proteomes" id="UP000007264"/>
    </source>
</evidence>
<reference evidence="1 2" key="1">
    <citation type="journal article" date="2012" name="Genome Biol.">
        <title>The genome of the polar eukaryotic microalga coccomyxa subellipsoidea reveals traits of cold adaptation.</title>
        <authorList>
            <person name="Blanc G."/>
            <person name="Agarkova I."/>
            <person name="Grimwood J."/>
            <person name="Kuo A."/>
            <person name="Brueggeman A."/>
            <person name="Dunigan D."/>
            <person name="Gurnon J."/>
            <person name="Ladunga I."/>
            <person name="Lindquist E."/>
            <person name="Lucas S."/>
            <person name="Pangilinan J."/>
            <person name="Proschold T."/>
            <person name="Salamov A."/>
            <person name="Schmutz J."/>
            <person name="Weeks D."/>
            <person name="Yamada T."/>
            <person name="Claverie J.M."/>
            <person name="Grigoriev I."/>
            <person name="Van Etten J."/>
            <person name="Lomsadze A."/>
            <person name="Borodovsky M."/>
        </authorList>
    </citation>
    <scope>NUCLEOTIDE SEQUENCE [LARGE SCALE GENOMIC DNA]</scope>
    <source>
        <strain evidence="1 2">C-169</strain>
    </source>
</reference>
<organism evidence="1 2">
    <name type="scientific">Coccomyxa subellipsoidea (strain C-169)</name>
    <name type="common">Green microalga</name>
    <dbReference type="NCBI Taxonomy" id="574566"/>
    <lineage>
        <taxon>Eukaryota</taxon>
        <taxon>Viridiplantae</taxon>
        <taxon>Chlorophyta</taxon>
        <taxon>core chlorophytes</taxon>
        <taxon>Trebouxiophyceae</taxon>
        <taxon>Trebouxiophyceae incertae sedis</taxon>
        <taxon>Coccomyxaceae</taxon>
        <taxon>Coccomyxa</taxon>
        <taxon>Coccomyxa subellipsoidea</taxon>
    </lineage>
</organism>
<keyword evidence="2" id="KW-1185">Reference proteome</keyword>
<evidence type="ECO:0008006" key="3">
    <source>
        <dbReference type="Google" id="ProtNLM"/>
    </source>
</evidence>
<dbReference type="KEGG" id="csl:COCSUDRAFT_62943"/>
<dbReference type="RefSeq" id="XP_005647952.1">
    <property type="nucleotide sequence ID" value="XM_005647895.1"/>
</dbReference>
<dbReference type="EMBL" id="AGSI01000007">
    <property type="protein sequence ID" value="EIE23408.1"/>
    <property type="molecule type" value="Genomic_DNA"/>
</dbReference>
<protein>
    <recommendedName>
        <fullName evidence="3">Stress protein</fullName>
    </recommendedName>
</protein>
<name>I0YYD9_COCSC</name>
<dbReference type="GeneID" id="17041400"/>
<comment type="caution">
    <text evidence="1">The sequence shown here is derived from an EMBL/GenBank/DDBJ whole genome shotgun (WGS) entry which is preliminary data.</text>
</comment>
<dbReference type="STRING" id="574566.I0YYD9"/>
<dbReference type="Proteomes" id="UP000007264">
    <property type="component" value="Unassembled WGS sequence"/>
</dbReference>
<accession>I0YYD9</accession>
<dbReference type="AlphaFoldDB" id="I0YYD9"/>
<gene>
    <name evidence="1" type="ORF">COCSUDRAFT_62943</name>
</gene>